<dbReference type="GO" id="GO:0043137">
    <property type="term" value="P:DNA replication, removal of RNA primer"/>
    <property type="evidence" value="ECO:0007669"/>
    <property type="project" value="TreeGrafter"/>
</dbReference>
<feature type="binding site" evidence="12">
    <location>
        <position position="15"/>
    </location>
    <ligand>
        <name>a divalent metal cation</name>
        <dbReference type="ChEBI" id="CHEBI:60240"/>
    </ligand>
</feature>
<evidence type="ECO:0000256" key="13">
    <source>
        <dbReference type="RuleBase" id="RU003515"/>
    </source>
</evidence>
<dbReference type="NCBIfam" id="NF000595">
    <property type="entry name" value="PRK00015.1-3"/>
    <property type="match status" value="1"/>
</dbReference>
<evidence type="ECO:0000313" key="15">
    <source>
        <dbReference type="EMBL" id="OGC87910.1"/>
    </source>
</evidence>
<evidence type="ECO:0000256" key="1">
    <source>
        <dbReference type="ARBA" id="ARBA00000077"/>
    </source>
</evidence>
<dbReference type="Gene3D" id="3.30.420.10">
    <property type="entry name" value="Ribonuclease H-like superfamily/Ribonuclease H"/>
    <property type="match status" value="1"/>
</dbReference>
<comment type="subcellular location">
    <subcellularLocation>
        <location evidence="4">Cytoplasm</location>
    </subcellularLocation>
</comment>
<dbReference type="PANTHER" id="PTHR10954">
    <property type="entry name" value="RIBONUCLEASE H2 SUBUNIT A"/>
    <property type="match status" value="1"/>
</dbReference>
<dbReference type="STRING" id="1797247.A2419_02635"/>
<evidence type="ECO:0000256" key="8">
    <source>
        <dbReference type="ARBA" id="ARBA00022723"/>
    </source>
</evidence>
<comment type="cofactor">
    <cofactor evidence="2">
        <name>Mg(2+)</name>
        <dbReference type="ChEBI" id="CHEBI:18420"/>
    </cofactor>
</comment>
<dbReference type="SUPFAM" id="SSF53098">
    <property type="entry name" value="Ribonuclease H-like"/>
    <property type="match status" value="1"/>
</dbReference>
<dbReference type="Pfam" id="PF01351">
    <property type="entry name" value="RNase_HII"/>
    <property type="match status" value="1"/>
</dbReference>
<organism evidence="15 16">
    <name type="scientific">Candidatus Adlerbacteria bacterium RIFOXYC1_FULL_48_26</name>
    <dbReference type="NCBI Taxonomy" id="1797247"/>
    <lineage>
        <taxon>Bacteria</taxon>
        <taxon>Candidatus Adleribacteriota</taxon>
    </lineage>
</organism>
<dbReference type="GO" id="GO:0046872">
    <property type="term" value="F:metal ion binding"/>
    <property type="evidence" value="ECO:0007669"/>
    <property type="project" value="UniProtKB-KW"/>
</dbReference>
<evidence type="ECO:0000256" key="5">
    <source>
        <dbReference type="ARBA" id="ARBA00007383"/>
    </source>
</evidence>
<name>A0A1F4Y1Q4_9BACT</name>
<dbReference type="GO" id="GO:0004523">
    <property type="term" value="F:RNA-DNA hybrid ribonuclease activity"/>
    <property type="evidence" value="ECO:0007669"/>
    <property type="project" value="UniProtKB-UniRule"/>
</dbReference>
<evidence type="ECO:0000256" key="3">
    <source>
        <dbReference type="ARBA" id="ARBA00004065"/>
    </source>
</evidence>
<dbReference type="Proteomes" id="UP000176568">
    <property type="component" value="Unassembled WGS sequence"/>
</dbReference>
<sequence>MDYTLEVKKILVGVDEAGRGPLAGPVSVGIAAVPAGFNIKKAFPGINDSKQLTEKKREELYEIAVTLKKAGTIDFCVRFISAGMIDEIGISRAVKKGVWSGVRKLGPDSKKVTVLLDGLLHAPPEYSQETIIRGDATEPIISLASIVAKVSRDRLMCRLAKKYPEYGFEVHKGYGTKKHRDVLSRIGISEVHRRTYCHF</sequence>
<feature type="binding site" evidence="12">
    <location>
        <position position="117"/>
    </location>
    <ligand>
        <name>a divalent metal cation</name>
        <dbReference type="ChEBI" id="CHEBI:60240"/>
    </ligand>
</feature>
<evidence type="ECO:0000256" key="6">
    <source>
        <dbReference type="ARBA" id="ARBA00022490"/>
    </source>
</evidence>
<proteinExistence type="inferred from homology"/>
<comment type="caution">
    <text evidence="15">The sequence shown here is derived from an EMBL/GenBank/DDBJ whole genome shotgun (WGS) entry which is preliminary data.</text>
</comment>
<comment type="similarity">
    <text evidence="5 13">Belongs to the RNase HII family.</text>
</comment>
<keyword evidence="9 12" id="KW-0255">Endonuclease</keyword>
<comment type="cofactor">
    <cofactor evidence="12">
        <name>Mn(2+)</name>
        <dbReference type="ChEBI" id="CHEBI:29035"/>
    </cofactor>
    <cofactor evidence="12">
        <name>Mg(2+)</name>
        <dbReference type="ChEBI" id="CHEBI:18420"/>
    </cofactor>
    <text evidence="12">Manganese or magnesium. Binds 1 divalent metal ion per monomer in the absence of substrate. May bind a second metal ion after substrate binding.</text>
</comment>
<accession>A0A1F4Y1Q4</accession>
<dbReference type="GO" id="GO:0003723">
    <property type="term" value="F:RNA binding"/>
    <property type="evidence" value="ECO:0007669"/>
    <property type="project" value="UniProtKB-UniRule"/>
</dbReference>
<dbReference type="InterPro" id="IPR012337">
    <property type="entry name" value="RNaseH-like_sf"/>
</dbReference>
<keyword evidence="6" id="KW-0963">Cytoplasm</keyword>
<feature type="binding site" evidence="12">
    <location>
        <position position="16"/>
    </location>
    <ligand>
        <name>a divalent metal cation</name>
        <dbReference type="ChEBI" id="CHEBI:60240"/>
    </ligand>
</feature>
<keyword evidence="8 12" id="KW-0479">Metal-binding</keyword>
<comment type="function">
    <text evidence="3 13">Endonuclease that specifically degrades the RNA of RNA-DNA hybrids.</text>
</comment>
<dbReference type="AlphaFoldDB" id="A0A1F4Y1Q4"/>
<dbReference type="GO" id="GO:0006298">
    <property type="term" value="P:mismatch repair"/>
    <property type="evidence" value="ECO:0007669"/>
    <property type="project" value="TreeGrafter"/>
</dbReference>
<evidence type="ECO:0000256" key="12">
    <source>
        <dbReference type="PROSITE-ProRule" id="PRU01319"/>
    </source>
</evidence>
<evidence type="ECO:0000256" key="10">
    <source>
        <dbReference type="ARBA" id="ARBA00022801"/>
    </source>
</evidence>
<dbReference type="EMBL" id="MEXB01000016">
    <property type="protein sequence ID" value="OGC87910.1"/>
    <property type="molecule type" value="Genomic_DNA"/>
</dbReference>
<reference evidence="15 16" key="1">
    <citation type="journal article" date="2016" name="Nat. Commun.">
        <title>Thousands of microbial genomes shed light on interconnected biogeochemical processes in an aquifer system.</title>
        <authorList>
            <person name="Anantharaman K."/>
            <person name="Brown C.T."/>
            <person name="Hug L.A."/>
            <person name="Sharon I."/>
            <person name="Castelle C.J."/>
            <person name="Probst A.J."/>
            <person name="Thomas B.C."/>
            <person name="Singh A."/>
            <person name="Wilkins M.J."/>
            <person name="Karaoz U."/>
            <person name="Brodie E.L."/>
            <person name="Williams K.H."/>
            <person name="Hubbard S.S."/>
            <person name="Banfield J.F."/>
        </authorList>
    </citation>
    <scope>NUCLEOTIDE SEQUENCE [LARGE SCALE GENOMIC DNA]</scope>
</reference>
<feature type="domain" description="RNase H type-2" evidence="14">
    <location>
        <begin position="9"/>
        <end position="199"/>
    </location>
</feature>
<dbReference type="EC" id="3.1.26.4" evidence="13"/>
<keyword evidence="7 12" id="KW-0540">Nuclease</keyword>
<dbReference type="PROSITE" id="PS51975">
    <property type="entry name" value="RNASE_H_2"/>
    <property type="match status" value="1"/>
</dbReference>
<evidence type="ECO:0000256" key="9">
    <source>
        <dbReference type="ARBA" id="ARBA00022759"/>
    </source>
</evidence>
<dbReference type="GO" id="GO:0005737">
    <property type="term" value="C:cytoplasm"/>
    <property type="evidence" value="ECO:0007669"/>
    <property type="project" value="UniProtKB-SubCell"/>
</dbReference>
<comment type="catalytic activity">
    <reaction evidence="1 12 13">
        <text>Endonucleolytic cleavage to 5'-phosphomonoester.</text>
        <dbReference type="EC" id="3.1.26.4"/>
    </reaction>
</comment>
<dbReference type="InterPro" id="IPR036397">
    <property type="entry name" value="RNaseH_sf"/>
</dbReference>
<evidence type="ECO:0000256" key="4">
    <source>
        <dbReference type="ARBA" id="ARBA00004496"/>
    </source>
</evidence>
<dbReference type="InterPro" id="IPR022898">
    <property type="entry name" value="RNase_HII"/>
</dbReference>
<gene>
    <name evidence="15" type="ORF">A2419_02635</name>
</gene>
<evidence type="ECO:0000313" key="16">
    <source>
        <dbReference type="Proteomes" id="UP000176568"/>
    </source>
</evidence>
<evidence type="ECO:0000256" key="11">
    <source>
        <dbReference type="ARBA" id="ARBA00023211"/>
    </source>
</evidence>
<evidence type="ECO:0000256" key="7">
    <source>
        <dbReference type="ARBA" id="ARBA00022722"/>
    </source>
</evidence>
<protein>
    <recommendedName>
        <fullName evidence="13">Ribonuclease</fullName>
        <ecNumber evidence="13">3.1.26.4</ecNumber>
    </recommendedName>
</protein>
<dbReference type="GO" id="GO:0032299">
    <property type="term" value="C:ribonuclease H2 complex"/>
    <property type="evidence" value="ECO:0007669"/>
    <property type="project" value="TreeGrafter"/>
</dbReference>
<evidence type="ECO:0000259" key="14">
    <source>
        <dbReference type="PROSITE" id="PS51975"/>
    </source>
</evidence>
<evidence type="ECO:0000256" key="2">
    <source>
        <dbReference type="ARBA" id="ARBA00001946"/>
    </source>
</evidence>
<keyword evidence="11" id="KW-0464">Manganese</keyword>
<dbReference type="PANTHER" id="PTHR10954:SF18">
    <property type="entry name" value="RIBONUCLEASE HII"/>
    <property type="match status" value="1"/>
</dbReference>
<keyword evidence="10 12" id="KW-0378">Hydrolase</keyword>
<dbReference type="InterPro" id="IPR001352">
    <property type="entry name" value="RNase_HII/HIII"/>
</dbReference>
<dbReference type="CDD" id="cd07182">
    <property type="entry name" value="RNase_HII_bacteria_HII_like"/>
    <property type="match status" value="1"/>
</dbReference>
<dbReference type="InterPro" id="IPR024567">
    <property type="entry name" value="RNase_HII/HIII_dom"/>
</dbReference>